<gene>
    <name evidence="1" type="ORF">sS8_5225</name>
</gene>
<dbReference type="AlphaFoldDB" id="A0A250KZV4"/>
<reference evidence="1 2" key="1">
    <citation type="submission" date="2016-12" db="EMBL/GenBank/DDBJ databases">
        <title>Genome sequencing of Methylocaldum marinum.</title>
        <authorList>
            <person name="Takeuchi M."/>
            <person name="Kamagata Y."/>
            <person name="Hiraoka S."/>
            <person name="Oshima K."/>
            <person name="Hattori M."/>
            <person name="Iwasaki W."/>
        </authorList>
    </citation>
    <scope>NUCLEOTIDE SEQUENCE [LARGE SCALE GENOMIC DNA]</scope>
    <source>
        <strain evidence="1 2">S8</strain>
    </source>
</reference>
<name>A0A250KZV4_9GAMM</name>
<proteinExistence type="predicted"/>
<organism evidence="1 2">
    <name type="scientific">Methylocaldum marinum</name>
    <dbReference type="NCBI Taxonomy" id="1432792"/>
    <lineage>
        <taxon>Bacteria</taxon>
        <taxon>Pseudomonadati</taxon>
        <taxon>Pseudomonadota</taxon>
        <taxon>Gammaproteobacteria</taxon>
        <taxon>Methylococcales</taxon>
        <taxon>Methylococcaceae</taxon>
        <taxon>Methylocaldum</taxon>
    </lineage>
</organism>
<dbReference type="KEGG" id="mmai:sS8_5225"/>
<sequence length="64" mass="6863">MYCDSTGIIGKINARKIALLGIQITQSGKPVELAHYATDHLFGNLVGIVELHGAGRFHFVAELG</sequence>
<evidence type="ECO:0000313" key="2">
    <source>
        <dbReference type="Proteomes" id="UP000266313"/>
    </source>
</evidence>
<accession>A0A250KZV4</accession>
<keyword evidence="2" id="KW-1185">Reference proteome</keyword>
<evidence type="ECO:0000313" key="1">
    <source>
        <dbReference type="EMBL" id="BBA37147.1"/>
    </source>
</evidence>
<protein>
    <submittedName>
        <fullName evidence="1">Uncharacterized protein</fullName>
    </submittedName>
</protein>
<dbReference type="Proteomes" id="UP000266313">
    <property type="component" value="Chromosome"/>
</dbReference>
<dbReference type="EMBL" id="AP017928">
    <property type="protein sequence ID" value="BBA37147.1"/>
    <property type="molecule type" value="Genomic_DNA"/>
</dbReference>